<accession>A0A6V8KV71</accession>
<evidence type="ECO:0000313" key="7">
    <source>
        <dbReference type="EMBL" id="GFJ86618.1"/>
    </source>
</evidence>
<dbReference type="InterPro" id="IPR001375">
    <property type="entry name" value="Peptidase_S9_cat"/>
</dbReference>
<dbReference type="InterPro" id="IPR002470">
    <property type="entry name" value="Peptidase_S9A"/>
</dbReference>
<keyword evidence="1" id="KW-0645">Protease</keyword>
<dbReference type="PRINTS" id="PR00862">
    <property type="entry name" value="PROLIGOPTASE"/>
</dbReference>
<dbReference type="InterPro" id="IPR023302">
    <property type="entry name" value="Pept_S9A_N"/>
</dbReference>
<dbReference type="Gene3D" id="3.40.50.1820">
    <property type="entry name" value="alpha/beta hydrolase"/>
    <property type="match status" value="1"/>
</dbReference>
<dbReference type="Pfam" id="PF00326">
    <property type="entry name" value="Peptidase_S9"/>
    <property type="match status" value="1"/>
</dbReference>
<feature type="compositionally biased region" description="Basic and acidic residues" evidence="4">
    <location>
        <begin position="1"/>
        <end position="11"/>
    </location>
</feature>
<dbReference type="Proteomes" id="UP000482960">
    <property type="component" value="Unassembled WGS sequence"/>
</dbReference>
<dbReference type="SUPFAM" id="SSF50993">
    <property type="entry name" value="Peptidase/esterase 'gauge' domain"/>
    <property type="match status" value="1"/>
</dbReference>
<dbReference type="PANTHER" id="PTHR42881:SF13">
    <property type="entry name" value="PROLYL ENDOPEPTIDASE"/>
    <property type="match status" value="1"/>
</dbReference>
<evidence type="ECO:0000259" key="6">
    <source>
        <dbReference type="Pfam" id="PF02897"/>
    </source>
</evidence>
<dbReference type="GO" id="GO:0070012">
    <property type="term" value="F:oligopeptidase activity"/>
    <property type="evidence" value="ECO:0007669"/>
    <property type="project" value="TreeGrafter"/>
</dbReference>
<sequence length="754" mass="82666">MRDRVRGDVVRDGPGLGDGDDERLARHAQYWHAALAKPHPAAIIGVPNEPGGAALDEDADDPYLWLEDLDLAAAVRWVADRNTQTLTTLADEGFAQMRDAIREVLDSKDRIPYPGWRGDGFYYDFWQDADHPRGLWRRTTLDQYRRDEPEWDVLLDVDALNQAEGANWVWSGATILRPGYDRCLIRLSRGGADAVVVREFDLRGRVFVEGGFALTEAKSAVGWIDADHIYVATDFGPGSLTSSGYPRIVKRWRRGTPLSAAELVYAGQAGDVSVGAHHDPTPGYERDFVGRYLDFYRSEQYLRGPGGDLVRIDVPDDADCDVHHDWLLIRLRSSWTVGDATHPAGALLAAPFGAYLDGRRDLTVLFRPDDSTSLSSYTWTRNHLILVVLSDVKTRVRVLTPDGLGWRQRPLPGATDVDHTSIVDTDPDNGDAYLVSTTGFLQPAALRLGVVGGEVEVLKREPAFFDADGMAVRQFFATSTDGTRVPYFVVGAAAAGPTLLTGYGGFEISQTPHYSGVIGRGWLARGGTYAVANIRGGGEYGPAWHRAGQREHRITAYEDFAAVAADLVARGITTPAQLGIEGGSNGGLLMGVMLTRYPALFGAVVARVPLFDMRRYTRLLAGASWIAEYGDPDDEADWAYLREYSPYHNVRPDQPYPPALFITSTRDDRVHPGHARKMAALLRRHGYDVSYYENVEGGHGAAADNEQTATIWALAFAFLWRTLSPSIVAGREPVRVQDGELGGAAVGEGGLATQ</sequence>
<protein>
    <submittedName>
        <fullName evidence="7">Prolyl oligopeptidase</fullName>
    </submittedName>
</protein>
<feature type="region of interest" description="Disordered" evidence="4">
    <location>
        <begin position="1"/>
        <end position="21"/>
    </location>
</feature>
<evidence type="ECO:0000313" key="8">
    <source>
        <dbReference type="Proteomes" id="UP000482960"/>
    </source>
</evidence>
<dbReference type="GO" id="GO:0006508">
    <property type="term" value="P:proteolysis"/>
    <property type="evidence" value="ECO:0007669"/>
    <property type="project" value="UniProtKB-KW"/>
</dbReference>
<dbReference type="EMBL" id="BLPG01000001">
    <property type="protein sequence ID" value="GFJ86618.1"/>
    <property type="molecule type" value="Genomic_DNA"/>
</dbReference>
<proteinExistence type="predicted"/>
<name>A0A6V8KV71_9ACTN</name>
<dbReference type="InterPro" id="IPR029058">
    <property type="entry name" value="AB_hydrolase_fold"/>
</dbReference>
<organism evidence="7 8">
    <name type="scientific">Phytohabitans rumicis</name>
    <dbReference type="NCBI Taxonomy" id="1076125"/>
    <lineage>
        <taxon>Bacteria</taxon>
        <taxon>Bacillati</taxon>
        <taxon>Actinomycetota</taxon>
        <taxon>Actinomycetes</taxon>
        <taxon>Micromonosporales</taxon>
        <taxon>Micromonosporaceae</taxon>
    </lineage>
</organism>
<gene>
    <name evidence="7" type="ORF">Prum_002600</name>
</gene>
<dbReference type="SUPFAM" id="SSF53474">
    <property type="entry name" value="alpha/beta-Hydrolases"/>
    <property type="match status" value="1"/>
</dbReference>
<dbReference type="Gene3D" id="2.130.10.120">
    <property type="entry name" value="Prolyl oligopeptidase, N-terminal domain"/>
    <property type="match status" value="1"/>
</dbReference>
<evidence type="ECO:0000256" key="1">
    <source>
        <dbReference type="ARBA" id="ARBA00022670"/>
    </source>
</evidence>
<dbReference type="Pfam" id="PF02897">
    <property type="entry name" value="Peptidase_S9_N"/>
    <property type="match status" value="1"/>
</dbReference>
<reference evidence="7 8" key="2">
    <citation type="submission" date="2020-03" db="EMBL/GenBank/DDBJ databases">
        <authorList>
            <person name="Ichikawa N."/>
            <person name="Kimura A."/>
            <person name="Kitahashi Y."/>
            <person name="Uohara A."/>
        </authorList>
    </citation>
    <scope>NUCLEOTIDE SEQUENCE [LARGE SCALE GENOMIC DNA]</scope>
    <source>
        <strain evidence="7 8">NBRC 108638</strain>
    </source>
</reference>
<keyword evidence="2" id="KW-0378">Hydrolase</keyword>
<feature type="domain" description="Peptidase S9A N-terminal" evidence="6">
    <location>
        <begin position="59"/>
        <end position="271"/>
    </location>
</feature>
<dbReference type="AlphaFoldDB" id="A0A6V8KV71"/>
<dbReference type="InterPro" id="IPR051167">
    <property type="entry name" value="Prolyl_oligopep/macrocyclase"/>
</dbReference>
<feature type="domain" description="Peptidase S9 prolyl oligopeptidase catalytic" evidence="5">
    <location>
        <begin position="523"/>
        <end position="723"/>
    </location>
</feature>
<dbReference type="GO" id="GO:0004252">
    <property type="term" value="F:serine-type endopeptidase activity"/>
    <property type="evidence" value="ECO:0007669"/>
    <property type="project" value="InterPro"/>
</dbReference>
<keyword evidence="3" id="KW-0720">Serine protease</keyword>
<reference evidence="7 8" key="1">
    <citation type="submission" date="2020-03" db="EMBL/GenBank/DDBJ databases">
        <title>Whole genome shotgun sequence of Phytohabitans rumicis NBRC 108638.</title>
        <authorList>
            <person name="Komaki H."/>
            <person name="Tamura T."/>
        </authorList>
    </citation>
    <scope>NUCLEOTIDE SEQUENCE [LARGE SCALE GENOMIC DNA]</scope>
    <source>
        <strain evidence="7 8">NBRC 108638</strain>
    </source>
</reference>
<dbReference type="PANTHER" id="PTHR42881">
    <property type="entry name" value="PROLYL ENDOPEPTIDASE"/>
    <property type="match status" value="1"/>
</dbReference>
<evidence type="ECO:0000256" key="3">
    <source>
        <dbReference type="ARBA" id="ARBA00022825"/>
    </source>
</evidence>
<comment type="caution">
    <text evidence="7">The sequence shown here is derived from an EMBL/GenBank/DDBJ whole genome shotgun (WGS) entry which is preliminary data.</text>
</comment>
<evidence type="ECO:0000259" key="5">
    <source>
        <dbReference type="Pfam" id="PF00326"/>
    </source>
</evidence>
<keyword evidence="8" id="KW-1185">Reference proteome</keyword>
<evidence type="ECO:0000256" key="2">
    <source>
        <dbReference type="ARBA" id="ARBA00022801"/>
    </source>
</evidence>
<evidence type="ECO:0000256" key="4">
    <source>
        <dbReference type="SAM" id="MobiDB-lite"/>
    </source>
</evidence>
<dbReference type="GO" id="GO:0005829">
    <property type="term" value="C:cytosol"/>
    <property type="evidence" value="ECO:0007669"/>
    <property type="project" value="TreeGrafter"/>
</dbReference>